<dbReference type="AlphaFoldDB" id="A0AAV9NT93"/>
<sequence>MSCAQCTRMGKPCVTSSVARLDAVADDLASKISADEENASKMTDELLSLLDKIQRVKARIARNKVVQEQNNRRLDEQVRHMVENAPEEENDGFSEAIRLGTQLEAVGAPDPFAWDFVPAVDSNSPREVPGGLG</sequence>
<accession>A0AAV9NT93</accession>
<gene>
    <name evidence="1" type="ORF">LTR77_011283</name>
</gene>
<dbReference type="Proteomes" id="UP001337655">
    <property type="component" value="Unassembled WGS sequence"/>
</dbReference>
<dbReference type="EMBL" id="JAVRRT010000056">
    <property type="protein sequence ID" value="KAK5162600.1"/>
    <property type="molecule type" value="Genomic_DNA"/>
</dbReference>
<evidence type="ECO:0000313" key="2">
    <source>
        <dbReference type="Proteomes" id="UP001337655"/>
    </source>
</evidence>
<reference evidence="1 2" key="1">
    <citation type="submission" date="2023-08" db="EMBL/GenBank/DDBJ databases">
        <title>Black Yeasts Isolated from many extreme environments.</title>
        <authorList>
            <person name="Coleine C."/>
            <person name="Stajich J.E."/>
            <person name="Selbmann L."/>
        </authorList>
    </citation>
    <scope>NUCLEOTIDE SEQUENCE [LARGE SCALE GENOMIC DNA]</scope>
    <source>
        <strain evidence="1 2">CCFEE 5935</strain>
    </source>
</reference>
<proteinExistence type="predicted"/>
<keyword evidence="2" id="KW-1185">Reference proteome</keyword>
<protein>
    <submittedName>
        <fullName evidence="1">Uncharacterized protein</fullName>
    </submittedName>
</protein>
<organism evidence="1 2">
    <name type="scientific">Saxophila tyrrhenica</name>
    <dbReference type="NCBI Taxonomy" id="1690608"/>
    <lineage>
        <taxon>Eukaryota</taxon>
        <taxon>Fungi</taxon>
        <taxon>Dikarya</taxon>
        <taxon>Ascomycota</taxon>
        <taxon>Pezizomycotina</taxon>
        <taxon>Dothideomycetes</taxon>
        <taxon>Dothideomycetidae</taxon>
        <taxon>Mycosphaerellales</taxon>
        <taxon>Extremaceae</taxon>
        <taxon>Saxophila</taxon>
    </lineage>
</organism>
<dbReference type="GeneID" id="89932595"/>
<evidence type="ECO:0000313" key="1">
    <source>
        <dbReference type="EMBL" id="KAK5162600.1"/>
    </source>
</evidence>
<comment type="caution">
    <text evidence="1">The sequence shown here is derived from an EMBL/GenBank/DDBJ whole genome shotgun (WGS) entry which is preliminary data.</text>
</comment>
<dbReference type="RefSeq" id="XP_064653340.1">
    <property type="nucleotide sequence ID" value="XM_064808474.1"/>
</dbReference>
<name>A0AAV9NT93_9PEZI</name>